<feature type="domain" description="Glycosyltransferase subfamily 4-like N-terminal" evidence="1">
    <location>
        <begin position="14"/>
        <end position="109"/>
    </location>
</feature>
<dbReference type="InterPro" id="IPR028098">
    <property type="entry name" value="Glyco_trans_4-like_N"/>
</dbReference>
<name>A0A931CZX1_9BACT</name>
<evidence type="ECO:0000313" key="3">
    <source>
        <dbReference type="Proteomes" id="UP000706172"/>
    </source>
</evidence>
<dbReference type="AlphaFoldDB" id="A0A931CZX1"/>
<reference evidence="2" key="1">
    <citation type="submission" date="2020-07" db="EMBL/GenBank/DDBJ databases">
        <title>Severe corrosion of carbon steel in oil field produced water can be linked to methanogenic archaea containing a special type of NiFe hydrogenase.</title>
        <authorList>
            <person name="Lahme S."/>
            <person name="Mand J."/>
            <person name="Longwell J."/>
            <person name="Smith R."/>
            <person name="Enning D."/>
        </authorList>
    </citation>
    <scope>NUCLEOTIDE SEQUENCE</scope>
    <source>
        <strain evidence="2">MIC098Bin6</strain>
    </source>
</reference>
<proteinExistence type="predicted"/>
<comment type="caution">
    <text evidence="2">The sequence shown here is derived from an EMBL/GenBank/DDBJ whole genome shotgun (WGS) entry which is preliminary data.</text>
</comment>
<accession>A0A931CZX1</accession>
<sequence>MKILHLVKTTRGATWALRQMRELVKLDVDVHVVLPSCSGNAADYTDAGIIVHPVDLDLSLKSVVTLPRQIHGFNTVLKKIRPDLVHSHFYSTTLLMRLAMRHSHTPKLFQVPGPLHLEHGFFRTVEMGL</sequence>
<feature type="non-terminal residue" evidence="2">
    <location>
        <position position="129"/>
    </location>
</feature>
<gene>
    <name evidence="2" type="ORF">H0S81_11050</name>
</gene>
<protein>
    <submittedName>
        <fullName evidence="2">Glycosyltransferase</fullName>
    </submittedName>
</protein>
<dbReference type="SUPFAM" id="SSF53756">
    <property type="entry name" value="UDP-Glycosyltransferase/glycogen phosphorylase"/>
    <property type="match status" value="1"/>
</dbReference>
<dbReference type="Pfam" id="PF13439">
    <property type="entry name" value="Glyco_transf_4"/>
    <property type="match status" value="1"/>
</dbReference>
<dbReference type="GO" id="GO:0016757">
    <property type="term" value="F:glycosyltransferase activity"/>
    <property type="evidence" value="ECO:0007669"/>
    <property type="project" value="UniProtKB-ARBA"/>
</dbReference>
<organism evidence="2 3">
    <name type="scientific">Desulfotignum balticum</name>
    <dbReference type="NCBI Taxonomy" id="115781"/>
    <lineage>
        <taxon>Bacteria</taxon>
        <taxon>Pseudomonadati</taxon>
        <taxon>Thermodesulfobacteriota</taxon>
        <taxon>Desulfobacteria</taxon>
        <taxon>Desulfobacterales</taxon>
        <taxon>Desulfobacteraceae</taxon>
        <taxon>Desulfotignum</taxon>
    </lineage>
</organism>
<evidence type="ECO:0000313" key="2">
    <source>
        <dbReference type="EMBL" id="MBG0780449.1"/>
    </source>
</evidence>
<evidence type="ECO:0000259" key="1">
    <source>
        <dbReference type="Pfam" id="PF13439"/>
    </source>
</evidence>
<dbReference type="Proteomes" id="UP000706172">
    <property type="component" value="Unassembled WGS sequence"/>
</dbReference>
<dbReference type="EMBL" id="JACCQK010000736">
    <property type="protein sequence ID" value="MBG0780449.1"/>
    <property type="molecule type" value="Genomic_DNA"/>
</dbReference>
<dbReference type="Gene3D" id="3.40.50.2000">
    <property type="entry name" value="Glycogen Phosphorylase B"/>
    <property type="match status" value="1"/>
</dbReference>